<evidence type="ECO:0000313" key="3">
    <source>
        <dbReference type="Proteomes" id="UP000319557"/>
    </source>
</evidence>
<name>A0A517LXC8_9BACT</name>
<feature type="chain" id="PRO_5022115090" evidence="1">
    <location>
        <begin position="25"/>
        <end position="144"/>
    </location>
</feature>
<dbReference type="KEGG" id="ruv:EC9_14400"/>
<feature type="signal peptide" evidence="1">
    <location>
        <begin position="1"/>
        <end position="24"/>
    </location>
</feature>
<keyword evidence="3" id="KW-1185">Reference proteome</keyword>
<reference evidence="2 3" key="1">
    <citation type="submission" date="2019-02" db="EMBL/GenBank/DDBJ databases">
        <title>Deep-cultivation of Planctomycetes and their phenomic and genomic characterization uncovers novel biology.</title>
        <authorList>
            <person name="Wiegand S."/>
            <person name="Jogler M."/>
            <person name="Boedeker C."/>
            <person name="Pinto D."/>
            <person name="Vollmers J."/>
            <person name="Rivas-Marin E."/>
            <person name="Kohn T."/>
            <person name="Peeters S.H."/>
            <person name="Heuer A."/>
            <person name="Rast P."/>
            <person name="Oberbeckmann S."/>
            <person name="Bunk B."/>
            <person name="Jeske O."/>
            <person name="Meyerdierks A."/>
            <person name="Storesund J.E."/>
            <person name="Kallscheuer N."/>
            <person name="Luecker S."/>
            <person name="Lage O.M."/>
            <person name="Pohl T."/>
            <person name="Merkel B.J."/>
            <person name="Hornburger P."/>
            <person name="Mueller R.-W."/>
            <person name="Bruemmer F."/>
            <person name="Labrenz M."/>
            <person name="Spormann A.M."/>
            <person name="Op den Camp H."/>
            <person name="Overmann J."/>
            <person name="Amann R."/>
            <person name="Jetten M.S.M."/>
            <person name="Mascher T."/>
            <person name="Medema M.H."/>
            <person name="Devos D.P."/>
            <person name="Kaster A.-K."/>
            <person name="Ovreas L."/>
            <person name="Rohde M."/>
            <person name="Galperin M.Y."/>
            <person name="Jogler C."/>
        </authorList>
    </citation>
    <scope>NUCLEOTIDE SEQUENCE [LARGE SCALE GENOMIC DNA]</scope>
    <source>
        <strain evidence="2 3">EC9</strain>
    </source>
</reference>
<organism evidence="2 3">
    <name type="scientific">Rosistilla ulvae</name>
    <dbReference type="NCBI Taxonomy" id="1930277"/>
    <lineage>
        <taxon>Bacteria</taxon>
        <taxon>Pseudomonadati</taxon>
        <taxon>Planctomycetota</taxon>
        <taxon>Planctomycetia</taxon>
        <taxon>Pirellulales</taxon>
        <taxon>Pirellulaceae</taxon>
        <taxon>Rosistilla</taxon>
    </lineage>
</organism>
<protein>
    <submittedName>
        <fullName evidence="2">Uncharacterized protein</fullName>
    </submittedName>
</protein>
<accession>A0A517LXC8</accession>
<dbReference type="AlphaFoldDB" id="A0A517LXC8"/>
<gene>
    <name evidence="2" type="ORF">EC9_14400</name>
</gene>
<dbReference type="OrthoDB" id="267431at2"/>
<proteinExistence type="predicted"/>
<evidence type="ECO:0000313" key="2">
    <source>
        <dbReference type="EMBL" id="QDS87262.1"/>
    </source>
</evidence>
<dbReference type="RefSeq" id="WP_145343509.1">
    <property type="nucleotide sequence ID" value="NZ_CP036261.1"/>
</dbReference>
<dbReference type="Proteomes" id="UP000319557">
    <property type="component" value="Chromosome"/>
</dbReference>
<evidence type="ECO:0000256" key="1">
    <source>
        <dbReference type="SAM" id="SignalP"/>
    </source>
</evidence>
<dbReference type="EMBL" id="CP036261">
    <property type="protein sequence ID" value="QDS87262.1"/>
    <property type="molecule type" value="Genomic_DNA"/>
</dbReference>
<sequence length="144" mass="15427" precursor="true">MTRQSTFTAALFLLLGSIAIPASAVGYPNLGYFGSYQPYGIQSRSSVATPPYFALHPPVYYGNRHTRPYGISPFASLPQVAAPSTYQGRLAPDFVNPPQQNPYCNSCTAGSSTVPASKMTRKNGLVRTNPYAEKSDVSLAGTDI</sequence>
<keyword evidence="1" id="KW-0732">Signal</keyword>